<keyword evidence="2" id="KW-1185">Reference proteome</keyword>
<proteinExistence type="predicted"/>
<evidence type="ECO:0000313" key="1">
    <source>
        <dbReference type="EMBL" id="MFA0789652.1"/>
    </source>
</evidence>
<evidence type="ECO:0000313" key="2">
    <source>
        <dbReference type="Proteomes" id="UP001569414"/>
    </source>
</evidence>
<sequence>MCTIHLTRPSSISRFAPWTALPLRFLCMASPFWHKKHNNKSAAVGDVNCMKLAPALLLAISGSCMAEIFIEQRNDTSGRFAIIEENESSAWLYLTPTSGKGIDRDAFIYSPIEPADKLNIDEIKDGGTPILTKSVASESAVLNNIGDSELSIKWSKDGHSVAVFYKNEAIAFIAGKEKSSYSKALSKESFFGKPWDQNVYRATFE</sequence>
<protein>
    <recommendedName>
        <fullName evidence="3">DOMON domain-containing protein</fullName>
    </recommendedName>
</protein>
<name>A0ABV4NJX0_9GAMM</name>
<dbReference type="EMBL" id="JBGMEL010000003">
    <property type="protein sequence ID" value="MFA0789652.1"/>
    <property type="molecule type" value="Genomic_DNA"/>
</dbReference>
<dbReference type="RefSeq" id="WP_371842652.1">
    <property type="nucleotide sequence ID" value="NZ_JBGMEL010000003.1"/>
</dbReference>
<dbReference type="Proteomes" id="UP001569414">
    <property type="component" value="Unassembled WGS sequence"/>
</dbReference>
<gene>
    <name evidence="1" type="ORF">ACCI51_03775</name>
</gene>
<comment type="caution">
    <text evidence="1">The sequence shown here is derived from an EMBL/GenBank/DDBJ whole genome shotgun (WGS) entry which is preliminary data.</text>
</comment>
<accession>A0ABV4NJX0</accession>
<organism evidence="1 2">
    <name type="scientific">Microbulbifer echini</name>
    <dbReference type="NCBI Taxonomy" id="1529067"/>
    <lineage>
        <taxon>Bacteria</taxon>
        <taxon>Pseudomonadati</taxon>
        <taxon>Pseudomonadota</taxon>
        <taxon>Gammaproteobacteria</taxon>
        <taxon>Cellvibrionales</taxon>
        <taxon>Microbulbiferaceae</taxon>
        <taxon>Microbulbifer</taxon>
    </lineage>
</organism>
<reference evidence="1 2" key="1">
    <citation type="submission" date="2024-08" db="EMBL/GenBank/DDBJ databases">
        <authorList>
            <person name="Ishaq N."/>
        </authorList>
    </citation>
    <scope>NUCLEOTIDE SEQUENCE [LARGE SCALE GENOMIC DNA]</scope>
    <source>
        <strain evidence="1 2">JCM 30400</strain>
    </source>
</reference>
<evidence type="ECO:0008006" key="3">
    <source>
        <dbReference type="Google" id="ProtNLM"/>
    </source>
</evidence>